<evidence type="ECO:0000313" key="5">
    <source>
        <dbReference type="EMBL" id="KAF7699933.1"/>
    </source>
</evidence>
<dbReference type="PANTHER" id="PTHR22997:SF6">
    <property type="entry name" value="PIH1 DOMAIN-CONTAINING PROTEIN 2"/>
    <property type="match status" value="1"/>
</dbReference>
<accession>A0A8T0B4G7</accession>
<sequence>MDISARQNAALTHVNQFWSMLDDLSQNNPDEYKTFIKRQMRDSTDYFSPPQPNSCIRTSVQPHDGILYVNVCGWKRVPAPASPTQPVPVCGGKLETFTKHKEDYQIVEVAFNPEVLHEAEKNPQGMQQIHLLALHFIQNQHNLNLSQQFTVMRAKLKGTVQDMKHRLTSLHQTTKSRTLNQDNPQTKTAQSLVQQVCALRMEDEKEESSIKLNQGPKDKDTVKPGLIEVISSTEFVQPQKPIHQMTVCSLSNDSVRRIKLCVELPGVSSVSQCQLSISQDDILLEVEKMYFLNLRFPERVKEESCHATFNKKKHILTVQAYVL</sequence>
<dbReference type="AlphaFoldDB" id="A0A8T0B4G7"/>
<dbReference type="Pfam" id="PF08190">
    <property type="entry name" value="PIH1"/>
    <property type="match status" value="1"/>
</dbReference>
<evidence type="ECO:0000256" key="2">
    <source>
        <dbReference type="ARBA" id="ARBA00040541"/>
    </source>
</evidence>
<dbReference type="GO" id="GO:0005737">
    <property type="term" value="C:cytoplasm"/>
    <property type="evidence" value="ECO:0007669"/>
    <property type="project" value="TreeGrafter"/>
</dbReference>
<dbReference type="InterPro" id="IPR050734">
    <property type="entry name" value="PIH1/Kintoun_subfamily"/>
</dbReference>
<evidence type="ECO:0000259" key="3">
    <source>
        <dbReference type="Pfam" id="PF08190"/>
    </source>
</evidence>
<evidence type="ECO:0000259" key="4">
    <source>
        <dbReference type="Pfam" id="PF18201"/>
    </source>
</evidence>
<gene>
    <name evidence="5" type="ORF">HF521_002891</name>
</gene>
<evidence type="ECO:0000313" key="6">
    <source>
        <dbReference type="Proteomes" id="UP000606274"/>
    </source>
</evidence>
<comment type="similarity">
    <text evidence="1">Belongs to the PIH1 family.</text>
</comment>
<organism evidence="5 6">
    <name type="scientific">Silurus meridionalis</name>
    <name type="common">Southern catfish</name>
    <name type="synonym">Silurus soldatovi meridionalis</name>
    <dbReference type="NCBI Taxonomy" id="175797"/>
    <lineage>
        <taxon>Eukaryota</taxon>
        <taxon>Metazoa</taxon>
        <taxon>Chordata</taxon>
        <taxon>Craniata</taxon>
        <taxon>Vertebrata</taxon>
        <taxon>Euteleostomi</taxon>
        <taxon>Actinopterygii</taxon>
        <taxon>Neopterygii</taxon>
        <taxon>Teleostei</taxon>
        <taxon>Ostariophysi</taxon>
        <taxon>Siluriformes</taxon>
        <taxon>Siluridae</taxon>
        <taxon>Silurus</taxon>
    </lineage>
</organism>
<reference evidence="5" key="1">
    <citation type="submission" date="2020-08" db="EMBL/GenBank/DDBJ databases">
        <title>Chromosome-level assembly of Southern catfish (Silurus meridionalis) provides insights into visual adaptation to the nocturnal and benthic lifestyles.</title>
        <authorList>
            <person name="Zhang Y."/>
            <person name="Wang D."/>
            <person name="Peng Z."/>
        </authorList>
    </citation>
    <scope>NUCLEOTIDE SEQUENCE</scope>
    <source>
        <strain evidence="5">SWU-2019-XX</strain>
        <tissue evidence="5">Muscle</tissue>
    </source>
</reference>
<proteinExistence type="inferred from homology"/>
<dbReference type="InterPro" id="IPR041442">
    <property type="entry name" value="PIH1D1/2/3_CS-like"/>
</dbReference>
<feature type="domain" description="PIH1 N-terminal" evidence="3">
    <location>
        <begin position="31"/>
        <end position="166"/>
    </location>
</feature>
<dbReference type="GO" id="GO:0097255">
    <property type="term" value="C:R2TP complex"/>
    <property type="evidence" value="ECO:0007669"/>
    <property type="project" value="TreeGrafter"/>
</dbReference>
<keyword evidence="6" id="KW-1185">Reference proteome</keyword>
<dbReference type="InterPro" id="IPR012981">
    <property type="entry name" value="PIH1_N"/>
</dbReference>
<dbReference type="EMBL" id="JABFDY010000012">
    <property type="protein sequence ID" value="KAF7699933.1"/>
    <property type="molecule type" value="Genomic_DNA"/>
</dbReference>
<protein>
    <recommendedName>
        <fullName evidence="2">PIH1 domain-containing protein 2</fullName>
    </recommendedName>
</protein>
<comment type="caution">
    <text evidence="5">The sequence shown here is derived from an EMBL/GenBank/DDBJ whole genome shotgun (WGS) entry which is preliminary data.</text>
</comment>
<dbReference type="GO" id="GO:0006364">
    <property type="term" value="P:rRNA processing"/>
    <property type="evidence" value="ECO:0007669"/>
    <property type="project" value="TreeGrafter"/>
</dbReference>
<dbReference type="OrthoDB" id="545063at2759"/>
<evidence type="ECO:0000256" key="1">
    <source>
        <dbReference type="ARBA" id="ARBA00008511"/>
    </source>
</evidence>
<feature type="domain" description="PIH1D1/2/3 CS-like" evidence="4">
    <location>
        <begin position="251"/>
        <end position="322"/>
    </location>
</feature>
<dbReference type="PANTHER" id="PTHR22997">
    <property type="entry name" value="PIH1 DOMAIN-CONTAINING PROTEIN 1"/>
    <property type="match status" value="1"/>
</dbReference>
<dbReference type="Proteomes" id="UP000606274">
    <property type="component" value="Unassembled WGS sequence"/>
</dbReference>
<dbReference type="GO" id="GO:0000492">
    <property type="term" value="P:box C/D snoRNP assembly"/>
    <property type="evidence" value="ECO:0007669"/>
    <property type="project" value="TreeGrafter"/>
</dbReference>
<dbReference type="Pfam" id="PF18201">
    <property type="entry name" value="PIH1_CS"/>
    <property type="match status" value="1"/>
</dbReference>
<name>A0A8T0B4G7_SILME</name>
<dbReference type="GO" id="GO:1990904">
    <property type="term" value="C:ribonucleoprotein complex"/>
    <property type="evidence" value="ECO:0007669"/>
    <property type="project" value="TreeGrafter"/>
</dbReference>